<evidence type="ECO:0000313" key="2">
    <source>
        <dbReference type="EMBL" id="ESK38445.1"/>
    </source>
</evidence>
<dbReference type="AlphaFoldDB" id="V2TQY1"/>
<keyword evidence="1" id="KW-0732">Signal</keyword>
<dbReference type="EMBL" id="AYER01000007">
    <property type="protein sequence ID" value="ESK38445.1"/>
    <property type="molecule type" value="Genomic_DNA"/>
</dbReference>
<dbReference type="Gene3D" id="2.40.160.130">
    <property type="entry name" value="Capsule assembly protein Wzi"/>
    <property type="match status" value="1"/>
</dbReference>
<dbReference type="PATRIC" id="fig|1392540.3.peg.1914"/>
<dbReference type="RefSeq" id="WP_023273602.1">
    <property type="nucleotide sequence ID" value="NZ_KI530734.1"/>
</dbReference>
<gene>
    <name evidence="2" type="ORF">P256_01984</name>
</gene>
<reference evidence="2 3" key="1">
    <citation type="submission" date="2013-10" db="EMBL/GenBank/DDBJ databases">
        <title>The Genome Sequence of Acinetobacter nectaris CIP 110549.</title>
        <authorList>
            <consortium name="The Broad Institute Genomics Platform"/>
            <consortium name="The Broad Institute Genome Sequencing Center for Infectious Disease"/>
            <person name="Cerqueira G."/>
            <person name="Feldgarden M."/>
            <person name="Courvalin P."/>
            <person name="Grillot-Courvalin C."/>
            <person name="Clermont D."/>
            <person name="Rocha E."/>
            <person name="Yoon E.-J."/>
            <person name="Nemec A."/>
            <person name="Young S.K."/>
            <person name="Zeng Q."/>
            <person name="Gargeya S."/>
            <person name="Fitzgerald M."/>
            <person name="Abouelleil A."/>
            <person name="Alvarado L."/>
            <person name="Berlin A.M."/>
            <person name="Chapman S.B."/>
            <person name="Gainer-Dewar J."/>
            <person name="Goldberg J."/>
            <person name="Gnerre S."/>
            <person name="Griggs A."/>
            <person name="Gujja S."/>
            <person name="Hansen M."/>
            <person name="Howarth C."/>
            <person name="Imamovic A."/>
            <person name="Ireland A."/>
            <person name="Larimer J."/>
            <person name="McCowan C."/>
            <person name="Murphy C."/>
            <person name="Pearson M."/>
            <person name="Poon T.W."/>
            <person name="Priest M."/>
            <person name="Roberts A."/>
            <person name="Saif S."/>
            <person name="Shea T."/>
            <person name="Sykes S."/>
            <person name="Wortman J."/>
            <person name="Nusbaum C."/>
            <person name="Birren B."/>
        </authorList>
    </citation>
    <scope>NUCLEOTIDE SEQUENCE [LARGE SCALE GENOMIC DNA]</scope>
    <source>
        <strain evidence="2 3">CIP 110549</strain>
    </source>
</reference>
<dbReference type="OrthoDB" id="101884at2"/>
<feature type="chain" id="PRO_5004709884" description="Capsule assembly Wzi family protein" evidence="1">
    <location>
        <begin position="23"/>
        <end position="482"/>
    </location>
</feature>
<dbReference type="Pfam" id="PF14052">
    <property type="entry name" value="Caps_assemb_Wzi"/>
    <property type="match status" value="1"/>
</dbReference>
<dbReference type="Proteomes" id="UP000023785">
    <property type="component" value="Unassembled WGS sequence"/>
</dbReference>
<dbReference type="InterPro" id="IPR026950">
    <property type="entry name" value="Caps_assemb_Wzi"/>
</dbReference>
<keyword evidence="3" id="KW-1185">Reference proteome</keyword>
<protein>
    <recommendedName>
        <fullName evidence="4">Capsule assembly Wzi family protein</fullName>
    </recommendedName>
</protein>
<evidence type="ECO:0008006" key="4">
    <source>
        <dbReference type="Google" id="ProtNLM"/>
    </source>
</evidence>
<evidence type="ECO:0000313" key="3">
    <source>
        <dbReference type="Proteomes" id="UP000023785"/>
    </source>
</evidence>
<evidence type="ECO:0000256" key="1">
    <source>
        <dbReference type="SAM" id="SignalP"/>
    </source>
</evidence>
<dbReference type="eggNOG" id="ENOG502Z9E6">
    <property type="taxonomic scope" value="Bacteria"/>
</dbReference>
<proteinExistence type="predicted"/>
<dbReference type="HOGENOM" id="CLU_042404_0_0_6"/>
<name>V2TQY1_9GAMM</name>
<sequence length="482" mass="53636">MRLHHKIILISAINFLSSTIHAQAFLMNDNNLRSDLNWLNQQGVIQVSTSTWPLSKDEIIQALKNAKVVDNTQQKVIDAVQQKISEGTAPISATIGTSTTQNKLPSSFGDSNTAQSKAGLTLQQSSDNWDAHLQLNLEANQRVRTNSPFNMNGSYIAGKVWNQWLSFGNTPVWWGPGHDGSLIRGDATRPMPGFTVQRAEQKAFENKWLSWIGPWQYQVFAGQFQHYTAIPDTKLLGMRVTVQPFQSLELGASRVLQIGGRGQPDSFKAYWNAMIGNDNSCQDANCDANAENASNQLAGFDARLNLKPLLNIPVGVYGQMIGEDESGKLPAKNLYLAGIDYSSSIYDKPYQFYVEWANTKTDGVVKGYSYTHHQYTAGYYQYGFPVGHGIGGDGEMYSLGGNLQLDAMNRLDGKLLYAEVNPWSDKINNAYPNKDTIRALALTWDHQFKPNYHLEFKGWLGHSHVYNGDSGISLALKLPINF</sequence>
<organism evidence="2 3">
    <name type="scientific">Acinetobacter nectaris CIP 110549</name>
    <dbReference type="NCBI Taxonomy" id="1392540"/>
    <lineage>
        <taxon>Bacteria</taxon>
        <taxon>Pseudomonadati</taxon>
        <taxon>Pseudomonadota</taxon>
        <taxon>Gammaproteobacteria</taxon>
        <taxon>Moraxellales</taxon>
        <taxon>Moraxellaceae</taxon>
        <taxon>Acinetobacter</taxon>
    </lineage>
</organism>
<comment type="caution">
    <text evidence="2">The sequence shown here is derived from an EMBL/GenBank/DDBJ whole genome shotgun (WGS) entry which is preliminary data.</text>
</comment>
<dbReference type="InterPro" id="IPR038636">
    <property type="entry name" value="Wzi_sf"/>
</dbReference>
<feature type="signal peptide" evidence="1">
    <location>
        <begin position="1"/>
        <end position="22"/>
    </location>
</feature>
<dbReference type="STRING" id="1392540.P256_01984"/>
<accession>V2TQY1</accession>